<dbReference type="EMBL" id="CP046056">
    <property type="protein sequence ID" value="QQD24149.1"/>
    <property type="molecule type" value="Genomic_DNA"/>
</dbReference>
<organism evidence="19 20">
    <name type="scientific">Venatoribacter cucullus</name>
    <dbReference type="NCBI Taxonomy" id="2661630"/>
    <lineage>
        <taxon>Bacteria</taxon>
        <taxon>Pseudomonadati</taxon>
        <taxon>Pseudomonadota</taxon>
        <taxon>Gammaproteobacteria</taxon>
        <taxon>Oceanospirillales</taxon>
        <taxon>Oceanospirillaceae</taxon>
        <taxon>Venatoribacter</taxon>
    </lineage>
</organism>
<keyword evidence="8 15" id="KW-0479">Metal-binding</keyword>
<accession>A0A9X7YNW6</accession>
<evidence type="ECO:0000256" key="6">
    <source>
        <dbReference type="ARBA" id="ARBA00021623"/>
    </source>
</evidence>
<dbReference type="InterPro" id="IPR036637">
    <property type="entry name" value="Phosphohistidine_dom_sf"/>
</dbReference>
<evidence type="ECO:0000256" key="15">
    <source>
        <dbReference type="PIRNR" id="PIRNR000854"/>
    </source>
</evidence>
<evidence type="ECO:0000256" key="8">
    <source>
        <dbReference type="ARBA" id="ARBA00022723"/>
    </source>
</evidence>
<dbReference type="PROSITE" id="PS00370">
    <property type="entry name" value="PEP_ENZYMES_PHOS_SITE"/>
    <property type="match status" value="1"/>
</dbReference>
<dbReference type="Gene3D" id="3.20.20.60">
    <property type="entry name" value="Phosphoenolpyruvate-binding domains"/>
    <property type="match status" value="1"/>
</dbReference>
<evidence type="ECO:0000256" key="7">
    <source>
        <dbReference type="ARBA" id="ARBA00022679"/>
    </source>
</evidence>
<dbReference type="Gene3D" id="3.30.1490.20">
    <property type="entry name" value="ATP-grasp fold, A domain"/>
    <property type="match status" value="1"/>
</dbReference>
<dbReference type="NCBIfam" id="TIGR01418">
    <property type="entry name" value="PEP_synth"/>
    <property type="match status" value="1"/>
</dbReference>
<reference evidence="19 20" key="1">
    <citation type="submission" date="2019-11" db="EMBL/GenBank/DDBJ databases">
        <title>Venatorbacter sp. nov. a predator of Campylobacter and other Gram-negative bacteria.</title>
        <authorList>
            <person name="Saeedi A."/>
            <person name="Cummings N.J."/>
            <person name="Connerton I.F."/>
            <person name="Connerton P.L."/>
        </authorList>
    </citation>
    <scope>NUCLEOTIDE SEQUENCE [LARGE SCALE GENOMIC DNA]</scope>
    <source>
        <strain evidence="19">XL5</strain>
    </source>
</reference>
<dbReference type="Pfam" id="PF02896">
    <property type="entry name" value="PEP-utilizers_C"/>
    <property type="match status" value="1"/>
</dbReference>
<dbReference type="PANTHER" id="PTHR43030">
    <property type="entry name" value="PHOSPHOENOLPYRUVATE SYNTHASE"/>
    <property type="match status" value="1"/>
</dbReference>
<evidence type="ECO:0000256" key="4">
    <source>
        <dbReference type="ARBA" id="ARBA00007837"/>
    </source>
</evidence>
<evidence type="ECO:0000259" key="17">
    <source>
        <dbReference type="Pfam" id="PF01326"/>
    </source>
</evidence>
<dbReference type="SUPFAM" id="SSF52009">
    <property type="entry name" value="Phosphohistidine domain"/>
    <property type="match status" value="1"/>
</dbReference>
<comment type="cofactor">
    <cofactor evidence="1 15">
        <name>Mg(2+)</name>
        <dbReference type="ChEBI" id="CHEBI:18420"/>
    </cofactor>
</comment>
<name>A0A9X7YNW6_9GAMM</name>
<evidence type="ECO:0000256" key="2">
    <source>
        <dbReference type="ARBA" id="ARBA00002988"/>
    </source>
</evidence>
<comment type="catalytic activity">
    <reaction evidence="14 15">
        <text>pyruvate + ATP + H2O = phosphoenolpyruvate + AMP + phosphate + 2 H(+)</text>
        <dbReference type="Rhea" id="RHEA:11364"/>
        <dbReference type="ChEBI" id="CHEBI:15361"/>
        <dbReference type="ChEBI" id="CHEBI:15377"/>
        <dbReference type="ChEBI" id="CHEBI:15378"/>
        <dbReference type="ChEBI" id="CHEBI:30616"/>
        <dbReference type="ChEBI" id="CHEBI:43474"/>
        <dbReference type="ChEBI" id="CHEBI:58702"/>
        <dbReference type="ChEBI" id="CHEBI:456215"/>
        <dbReference type="EC" id="2.7.9.2"/>
    </reaction>
</comment>
<dbReference type="GO" id="GO:0005524">
    <property type="term" value="F:ATP binding"/>
    <property type="evidence" value="ECO:0007669"/>
    <property type="project" value="UniProtKB-KW"/>
</dbReference>
<dbReference type="Gene3D" id="3.50.30.10">
    <property type="entry name" value="Phosphohistidine domain"/>
    <property type="match status" value="1"/>
</dbReference>
<evidence type="ECO:0000256" key="12">
    <source>
        <dbReference type="ARBA" id="ARBA00022842"/>
    </source>
</evidence>
<keyword evidence="11 15" id="KW-0067">ATP-binding</keyword>
<protein>
    <recommendedName>
        <fullName evidence="6 15">Phosphoenolpyruvate synthase</fullName>
        <shortName evidence="15">PEP synthase</shortName>
        <ecNumber evidence="5 15">2.7.9.2</ecNumber>
    </recommendedName>
    <alternativeName>
        <fullName evidence="13 15">Pyruvate, water dikinase</fullName>
    </alternativeName>
</protein>
<dbReference type="FunFam" id="3.30.1490.20:FF:000010">
    <property type="entry name" value="Phosphoenolpyruvate synthase"/>
    <property type="match status" value="1"/>
</dbReference>
<dbReference type="GO" id="GO:0046872">
    <property type="term" value="F:metal ion binding"/>
    <property type="evidence" value="ECO:0007669"/>
    <property type="project" value="UniProtKB-KW"/>
</dbReference>
<dbReference type="FunFam" id="3.30.470.20:FF:000017">
    <property type="entry name" value="Phosphoenolpyruvate synthase"/>
    <property type="match status" value="1"/>
</dbReference>
<evidence type="ECO:0000256" key="3">
    <source>
        <dbReference type="ARBA" id="ARBA00004742"/>
    </source>
</evidence>
<comment type="similarity">
    <text evidence="4 15">Belongs to the PEP-utilizing enzyme family.</text>
</comment>
<dbReference type="GO" id="GO:0008986">
    <property type="term" value="F:pyruvate, water dikinase activity"/>
    <property type="evidence" value="ECO:0007669"/>
    <property type="project" value="UniProtKB-EC"/>
</dbReference>
<comment type="pathway">
    <text evidence="3 15">Carbohydrate biosynthesis; gluconeogenesis.</text>
</comment>
<dbReference type="PROSITE" id="PS00742">
    <property type="entry name" value="PEP_ENZYMES_2"/>
    <property type="match status" value="1"/>
</dbReference>
<keyword evidence="7 15" id="KW-0808">Transferase</keyword>
<dbReference type="Pfam" id="PF00391">
    <property type="entry name" value="PEP-utilizers"/>
    <property type="match status" value="1"/>
</dbReference>
<dbReference type="Proteomes" id="UP000596074">
    <property type="component" value="Chromosome"/>
</dbReference>
<keyword evidence="12 15" id="KW-0460">Magnesium</keyword>
<dbReference type="SUPFAM" id="SSF51621">
    <property type="entry name" value="Phosphoenolpyruvate/pyruvate domain"/>
    <property type="match status" value="1"/>
</dbReference>
<dbReference type="PIRSF" id="PIRSF000854">
    <property type="entry name" value="PEP_synthase"/>
    <property type="match status" value="1"/>
</dbReference>
<dbReference type="FunFam" id="3.20.20.60:FF:000010">
    <property type="entry name" value="Phosphoenolpyruvate synthase"/>
    <property type="match status" value="1"/>
</dbReference>
<keyword evidence="10 15" id="KW-0418">Kinase</keyword>
<dbReference type="Pfam" id="PF01326">
    <property type="entry name" value="PPDK_N"/>
    <property type="match status" value="1"/>
</dbReference>
<dbReference type="PANTHER" id="PTHR43030:SF1">
    <property type="entry name" value="PHOSPHOENOLPYRUVATE SYNTHASE"/>
    <property type="match status" value="1"/>
</dbReference>
<dbReference type="InterPro" id="IPR008279">
    <property type="entry name" value="PEP-util_enz_mobile_dom"/>
</dbReference>
<evidence type="ECO:0000313" key="20">
    <source>
        <dbReference type="Proteomes" id="UP000596074"/>
    </source>
</evidence>
<feature type="domain" description="Pyruvate phosphate dikinase AMP/ATP-binding" evidence="17">
    <location>
        <begin position="17"/>
        <end position="346"/>
    </location>
</feature>
<dbReference type="InterPro" id="IPR015813">
    <property type="entry name" value="Pyrv/PenolPyrv_kinase-like_dom"/>
</dbReference>
<evidence type="ECO:0000259" key="16">
    <source>
        <dbReference type="Pfam" id="PF00391"/>
    </source>
</evidence>
<evidence type="ECO:0000256" key="10">
    <source>
        <dbReference type="ARBA" id="ARBA00022777"/>
    </source>
</evidence>
<dbReference type="InterPro" id="IPR000121">
    <property type="entry name" value="PEP_util_C"/>
</dbReference>
<dbReference type="Gene3D" id="3.30.470.20">
    <property type="entry name" value="ATP-grasp fold, B domain"/>
    <property type="match status" value="1"/>
</dbReference>
<dbReference type="EC" id="2.7.9.2" evidence="5 15"/>
<comment type="function">
    <text evidence="2 15">Catalyzes the phosphorylation of pyruvate to phosphoenolpyruvate.</text>
</comment>
<dbReference type="AlphaFoldDB" id="A0A9X7YNW6"/>
<evidence type="ECO:0000256" key="1">
    <source>
        <dbReference type="ARBA" id="ARBA00001946"/>
    </source>
</evidence>
<dbReference type="InterPro" id="IPR013815">
    <property type="entry name" value="ATP_grasp_subdomain_1"/>
</dbReference>
<dbReference type="RefSeq" id="WP_228346707.1">
    <property type="nucleotide sequence ID" value="NZ_CP046056.1"/>
</dbReference>
<feature type="domain" description="PEP-utilising enzyme mobile" evidence="16">
    <location>
        <begin position="384"/>
        <end position="454"/>
    </location>
</feature>
<evidence type="ECO:0000313" key="19">
    <source>
        <dbReference type="EMBL" id="QQD24149.1"/>
    </source>
</evidence>
<feature type="domain" description="PEP-utilising enzyme C-terminal" evidence="18">
    <location>
        <begin position="481"/>
        <end position="779"/>
    </location>
</feature>
<dbReference type="KEGG" id="vcw:GJQ55_06530"/>
<sequence length="787" mass="86958">MTEYVLWFDQVSMGDVERVGGKNASLGEMISNLAGAGVSVPGGFATTADAYREFLSFEGLDTRIQQALDALNVEDIRALTETGARIRGWIYEAPLPPALEQAVRKAFGKLQAGNERMAVAVRSSATAEDLPDASFAGQQETHLNIVGIDNVLHAIRDVFASLFNDRAIAYRSHQGFDHHKVALSAGIQRMVRSETASSGVMFTLDTESGFDQVVFVTSSYGLGETVVQGAVNPDEFYVHKGNLKANRPAILRRNLGAKAIKMVYNKDAAVGRSVETQRVDRELRQVFSLTDAEVEALARQALIIEQHYGRPMDIEWAKDGDDQQLYIVQARPETVKSRTNKNVMERYLLKETGTVLVEGRSIGHRIGKGRVRVVHSAEDMDQVQEGDVLVADMTDPDWEPVMKRSAAIVTNRGGRTCHAAIIARELGIPAVVGCEDATDKLRDGQEVTVSCAEGDTGFVYEGALDFDIRTNSVDQMPDLPFKIMMNVGNPDRAFDFQALPNEGVGLARLEFIINRMIGVHPKALLNFNSLPEEVKPTVQRRIAGYSGPVDFYVDKLVEGISTLAAAFWPKRVIVRLSDFKSNEYANLIGGRLYEPEEENPMLGFRGASRYISKNFRDCFELECRAMKKVRNEMGFTNVEIMVPFVRTVGEAEQVVSLLAENGLKRGENDLKLIMMCELPANAILAEQFLEHFDGFSVGSNDLTQLTLGLDRDSGIIAHLFDERNEAILALLENAINACKKAGKYIGICGQGPSDHPDFARWLMDHGIDSVSLNPDSVMDTWFFLADK</sequence>
<dbReference type="InterPro" id="IPR040442">
    <property type="entry name" value="Pyrv_kinase-like_dom_sf"/>
</dbReference>
<dbReference type="InterPro" id="IPR002192">
    <property type="entry name" value="PPDK_AMP/ATP-bd"/>
</dbReference>
<proteinExistence type="inferred from homology"/>
<dbReference type="FunFam" id="3.50.30.10:FF:000002">
    <property type="entry name" value="Phosphoenolpyruvate synthase"/>
    <property type="match status" value="1"/>
</dbReference>
<evidence type="ECO:0000256" key="9">
    <source>
        <dbReference type="ARBA" id="ARBA00022741"/>
    </source>
</evidence>
<evidence type="ECO:0000256" key="5">
    <source>
        <dbReference type="ARBA" id="ARBA00011996"/>
    </source>
</evidence>
<keyword evidence="20" id="KW-1185">Reference proteome</keyword>
<gene>
    <name evidence="19" type="primary">ppsA</name>
    <name evidence="19" type="ORF">GJQ55_06530</name>
</gene>
<dbReference type="InterPro" id="IPR006319">
    <property type="entry name" value="PEP_synth"/>
</dbReference>
<evidence type="ECO:0000256" key="13">
    <source>
        <dbReference type="ARBA" id="ARBA00033470"/>
    </source>
</evidence>
<dbReference type="InterPro" id="IPR023151">
    <property type="entry name" value="PEP_util_CS"/>
</dbReference>
<evidence type="ECO:0000256" key="11">
    <source>
        <dbReference type="ARBA" id="ARBA00022840"/>
    </source>
</evidence>
<dbReference type="InterPro" id="IPR018274">
    <property type="entry name" value="PEP_util_AS"/>
</dbReference>
<dbReference type="SUPFAM" id="SSF56059">
    <property type="entry name" value="Glutathione synthetase ATP-binding domain-like"/>
    <property type="match status" value="1"/>
</dbReference>
<dbReference type="NCBIfam" id="NF005057">
    <property type="entry name" value="PRK06464.1"/>
    <property type="match status" value="1"/>
</dbReference>
<evidence type="ECO:0000256" key="14">
    <source>
        <dbReference type="ARBA" id="ARBA00047700"/>
    </source>
</evidence>
<evidence type="ECO:0000259" key="18">
    <source>
        <dbReference type="Pfam" id="PF02896"/>
    </source>
</evidence>
<keyword evidence="9 15" id="KW-0547">Nucleotide-binding</keyword>